<keyword evidence="2" id="KW-1185">Reference proteome</keyword>
<dbReference type="EMBL" id="JANBUP010000049">
    <property type="protein sequence ID" value="KAJ2813504.1"/>
    <property type="molecule type" value="Genomic_DNA"/>
</dbReference>
<protein>
    <submittedName>
        <fullName evidence="1">Uncharacterized protein</fullName>
    </submittedName>
</protein>
<organism evidence="1 2">
    <name type="scientific">Coemansia furcata</name>
    <dbReference type="NCBI Taxonomy" id="417177"/>
    <lineage>
        <taxon>Eukaryota</taxon>
        <taxon>Fungi</taxon>
        <taxon>Fungi incertae sedis</taxon>
        <taxon>Zoopagomycota</taxon>
        <taxon>Kickxellomycotina</taxon>
        <taxon>Kickxellomycetes</taxon>
        <taxon>Kickxellales</taxon>
        <taxon>Kickxellaceae</taxon>
        <taxon>Coemansia</taxon>
    </lineage>
</organism>
<comment type="caution">
    <text evidence="1">The sequence shown here is derived from an EMBL/GenBank/DDBJ whole genome shotgun (WGS) entry which is preliminary data.</text>
</comment>
<sequence length="2905" mass="316342">MRGSLVNVCLRSRQRWATATTTIRVRVFRAYSSSSGKVYKQEIIRQQSLQDPEGFWMEAQKGIDWIVPPTRALFIPSSPSLLHKARWFPDAKLNVCYNALDRHVSSGRATQTALIHDSPVTDTITKFTYSELLGRVKRAATMLRDNGVGKGDRVLIYMGAVPEAIVAMLACARLGAIHSVVFGGFAALELAKRIEDCQPKVVLASSCGIEGMSKVVPYKPLLDGALEMCVHQPNKVVVLQRPQLLASLGRGEESWQEAVDGIVDERVFHGYETVDANDPLYILYTSGTTGMPKGVVRPSGGHAVVLHYTMNSMYACGPGQVYWAASDLGWILGHSYMCYGPLINGSTSVLYEGKPVGTPDPGAYYRVMAEHGVTTFFTAPTALMILRREDPQGAYRRQYDLSHVKAMFVAGERCPPEIHRWWVRHITGVDDTGKALHPIQTPVTNVVSDNWWQTETGSPLAGLEIGLSDDGALLPPVKYGSAGMPVQGVDLRILRIRDELDEEGGVDLSPEEVGRGVVGNVVVKLPLPPGIMTTLWGDDERFFDAYFRRFPGYYDTGDTGVIDTDGYVHVLSRADDVINVAAHRISTSAIEEVVVEHREIAECCVVARAHPIKGSVPVVVAVYKHQRRECSEEQVRDDIVAAVRNRVGAFTSLYGENIVFVERLPKTRSGKVLRKMIRSMISALLEGRAPKLANIPTPATIEDDSVKGEIWAALGDWITGLEKQRDRQELSRLLELPAPVVSAVLNKLGTLKDEEEEGGDEARQFLTRLQTKLETAHISVDSNDDTESQKAQLQYDNTRLENEVHRLNKQIGQVKSALESANSSTRATQTELQETKARLDAAVAEQQQQQALSSAQSAAEAQLRTQIGQLREEKRALLEQLGERRDQLDARATETKRAQEALAELRQQSAREQEELARLRAQTSVSDVSEHMLRQSLDLAKNQVAWLDEELGRTQAELQQAKAELARASTTGRAEAARLRADAESQAEVVAELQARAAGLDRSLRAKLEAERVGREERAEQAEQFRREMAAQKKLCEEWEKTTAAAKAHVRSVEDALSEVEERQRMSEAQAAEAAAAHEQRLEEAQRQVAQATQRAADVEAQLRTANQLLSESTGRGQAQLLSPTASAAARLQGGQGRLNITQLYTEKAALEDQLRSADAEIACLRESMEQILAELEDRAPIIAAEREEHQQLLSDADRIAQDLAAVRQEHALAGQALREVQRDRDLARRQLGAEQQQAKDLARQVARLLRANDEARAGGRPMPESRDDAPANPLASPMARRKGPAAADGDDEQWLSDVDRVITQKLVTFADVTDLVAQNRRLLRTTRELAAQVAHEEQVRRAEAEDEVKAALEQAEGMLDRLTLELESTRTRMGVISRERDMLKTMKKGEEDGCDVIPVVAASTEEEEEKEQEEQEDDLPGDPLARLQADYDLFRSETRKTRVLLEHDAGALQAEVSDLRVRAAKAEAQTQFDAERMQLFASDLAARQKEIDHLRLATTRLHAQVESYERQLDAQGQADAAERAELVTLRRTAVLLEAERGSLQQNEQRWRREEQRLVAERASLTLILENTTKMRDEWQRAADDQVEQAKDRLAAARKDADDARAELRAARDAQDRAHFRADAEMAELRAAVQARDDRVAQAVAQASEAREAHAGAVAELRATEAARNGLLRQVAALEARVQSHDDLVARAKGQGQPASRESLLAVQLQDARSQLDATQSELHTTAARAEDYRQLAAAGDKALAELADTYDHYKADQERAADELRRRVGGLEKDVELANGALAACRSDLEAAVGAEREMRQAREEGAARVAQLESAAEQREAALEALRQDMARHAGVAQSLQEQYEREIVAHAKDIEATLLAREKLRESQRALAAATAELDASRQGVQQIQADATRASERAAADVQAAEERLARLGRQNALLLAHLESIGHHVPDVTVDPEHVVEGSAAGEGAASLREVIVYLRRERELVAAQLEVAQQEAQRWRQQATHAQRMLDDVRQELTQESEPQAKDGGSAQDSADQAQLLRESNSVLRSELTAARTRLRDVEADLLRVRDQEVPQLRSAHAALTAELGAARAQAEQLAGMCEHWKQRHEKVLAKYQMIEPEEYDALKVENAKMAADCEALRQQIADLQKHAAEAGEQRSAAQSSRVRSLQADVARLRAQIEAQLKELEEEREKSSQAEAAAAAGAREQLEAAQAEAQAAQAAALASKGKYEKLHTVFTKLREQSVDKLEASNRTIKEREAAIQALTAQIEAGQEGGSDAAAAMVAALTEEKDRAVAKQNALTEELQTAHAQLSEAREQLQARSAQVQPADDGSGGEAVRARLAEAEAKVKEYEGQLEQLKARALRYARDNKAFQARVSELEKQLSGADGTLQAQLDAAKQQLADAEAKIETATTNAKKSAELRSKLQISRANKRADELEKQVAALEAKIVELAPGESASLKRPNDAADGPAKKAHVEGRSARAAAHRFHTAAVRAEASQFTMPALSPTMTEGGIARWEKKEGESFSAGDLLLQIETDKAQMDVEAQDDGILVKILAPEGSQNVSVNSVIAIIAEEGDDLSSIDIAGLSAKGTVPKKAEAVDAPLAPSAPPKAAVVELAQKSDNQSAHGQLSPAVTFAIHANHIANASEISGSGPKGRILKGDVIQFLREGKAVIDKVSATHAAPVAAVAAAPAKAPAAARSSVDAETAFLVQSLESSVLRRLGELELAKRSTTVQVPADKLAKLVKADRKLSDAAFALRAAALALHQVPLAKDGNTRVGVAVEGSKAPVVVEIADASTTSVLELAAKIRDAQKAATLPSASGPLAVVLAAEGVYTPATLPIGSTVLVVGKPHAVVSSAEACAALDSVLNELVGGVTKPKPTISAASVFDVGVIGESPANAAFAGKVKGFLSNPELLMF</sequence>
<proteinExistence type="predicted"/>
<gene>
    <name evidence="1" type="ORF">H4S07_000638</name>
</gene>
<evidence type="ECO:0000313" key="2">
    <source>
        <dbReference type="Proteomes" id="UP001140096"/>
    </source>
</evidence>
<name>A0ACC1LQW4_9FUNG</name>
<accession>A0ACC1LQW4</accession>
<reference evidence="1" key="1">
    <citation type="submission" date="2022-07" db="EMBL/GenBank/DDBJ databases">
        <title>Phylogenomic reconstructions and comparative analyses of Kickxellomycotina fungi.</title>
        <authorList>
            <person name="Reynolds N.K."/>
            <person name="Stajich J.E."/>
            <person name="Barry K."/>
            <person name="Grigoriev I.V."/>
            <person name="Crous P."/>
            <person name="Smith M.E."/>
        </authorList>
    </citation>
    <scope>NUCLEOTIDE SEQUENCE</scope>
    <source>
        <strain evidence="1">CBS 102833</strain>
    </source>
</reference>
<evidence type="ECO:0000313" key="1">
    <source>
        <dbReference type="EMBL" id="KAJ2813504.1"/>
    </source>
</evidence>
<dbReference type="Proteomes" id="UP001140096">
    <property type="component" value="Unassembled WGS sequence"/>
</dbReference>